<keyword evidence="2" id="KW-1185">Reference proteome</keyword>
<evidence type="ECO:0000313" key="2">
    <source>
        <dbReference type="Proteomes" id="UP000314294"/>
    </source>
</evidence>
<protein>
    <submittedName>
        <fullName evidence="1">Uncharacterized protein</fullName>
    </submittedName>
</protein>
<sequence length="67" mass="7320">MDVTFFCLRKLRYPRPNVLVKAKPHPCSKALLIMAVLVVGGADARPNGLGNLIPHTSTLMSTWSMAL</sequence>
<proteinExistence type="predicted"/>
<dbReference type="Proteomes" id="UP000314294">
    <property type="component" value="Unassembled WGS sequence"/>
</dbReference>
<name>A0A4Z2H4M7_9TELE</name>
<organism evidence="1 2">
    <name type="scientific">Liparis tanakae</name>
    <name type="common">Tanaka's snailfish</name>
    <dbReference type="NCBI Taxonomy" id="230148"/>
    <lineage>
        <taxon>Eukaryota</taxon>
        <taxon>Metazoa</taxon>
        <taxon>Chordata</taxon>
        <taxon>Craniata</taxon>
        <taxon>Vertebrata</taxon>
        <taxon>Euteleostomi</taxon>
        <taxon>Actinopterygii</taxon>
        <taxon>Neopterygii</taxon>
        <taxon>Teleostei</taxon>
        <taxon>Neoteleostei</taxon>
        <taxon>Acanthomorphata</taxon>
        <taxon>Eupercaria</taxon>
        <taxon>Perciformes</taxon>
        <taxon>Cottioidei</taxon>
        <taxon>Cottales</taxon>
        <taxon>Liparidae</taxon>
        <taxon>Liparis</taxon>
    </lineage>
</organism>
<dbReference type="OrthoDB" id="10522198at2759"/>
<reference evidence="1 2" key="1">
    <citation type="submission" date="2019-03" db="EMBL/GenBank/DDBJ databases">
        <title>First draft genome of Liparis tanakae, snailfish: a comprehensive survey of snailfish specific genes.</title>
        <authorList>
            <person name="Kim W."/>
            <person name="Song I."/>
            <person name="Jeong J.-H."/>
            <person name="Kim D."/>
            <person name="Kim S."/>
            <person name="Ryu S."/>
            <person name="Song J.Y."/>
            <person name="Lee S.K."/>
        </authorList>
    </citation>
    <scope>NUCLEOTIDE SEQUENCE [LARGE SCALE GENOMIC DNA]</scope>
    <source>
        <tissue evidence="1">Muscle</tissue>
    </source>
</reference>
<dbReference type="AlphaFoldDB" id="A0A4Z2H4M7"/>
<accession>A0A4Z2H4M7</accession>
<comment type="caution">
    <text evidence="1">The sequence shown here is derived from an EMBL/GenBank/DDBJ whole genome shotgun (WGS) entry which is preliminary data.</text>
</comment>
<gene>
    <name evidence="1" type="ORF">EYF80_029399</name>
</gene>
<evidence type="ECO:0000313" key="1">
    <source>
        <dbReference type="EMBL" id="TNN60410.1"/>
    </source>
</evidence>
<dbReference type="EMBL" id="SRLO01000334">
    <property type="protein sequence ID" value="TNN60410.1"/>
    <property type="molecule type" value="Genomic_DNA"/>
</dbReference>